<reference evidence="1 2" key="1">
    <citation type="journal article" date="2019" name="Sci. Rep.">
        <title>Orb-weaving spider Araneus ventricosus genome elucidates the spidroin gene catalogue.</title>
        <authorList>
            <person name="Kono N."/>
            <person name="Nakamura H."/>
            <person name="Ohtoshi R."/>
            <person name="Moran D.A.P."/>
            <person name="Shinohara A."/>
            <person name="Yoshida Y."/>
            <person name="Fujiwara M."/>
            <person name="Mori M."/>
            <person name="Tomita M."/>
            <person name="Arakawa K."/>
        </authorList>
    </citation>
    <scope>NUCLEOTIDE SEQUENCE [LARGE SCALE GENOMIC DNA]</scope>
</reference>
<accession>A0A4Y2HWG0</accession>
<evidence type="ECO:0000313" key="1">
    <source>
        <dbReference type="EMBL" id="GBM69555.1"/>
    </source>
</evidence>
<proteinExistence type="predicted"/>
<dbReference type="AlphaFoldDB" id="A0A4Y2HWG0"/>
<gene>
    <name evidence="1" type="ORF">AVEN_219189_1</name>
</gene>
<dbReference type="EMBL" id="BGPR01002201">
    <property type="protein sequence ID" value="GBM69555.1"/>
    <property type="molecule type" value="Genomic_DNA"/>
</dbReference>
<organism evidence="1 2">
    <name type="scientific">Araneus ventricosus</name>
    <name type="common">Orbweaver spider</name>
    <name type="synonym">Epeira ventricosa</name>
    <dbReference type="NCBI Taxonomy" id="182803"/>
    <lineage>
        <taxon>Eukaryota</taxon>
        <taxon>Metazoa</taxon>
        <taxon>Ecdysozoa</taxon>
        <taxon>Arthropoda</taxon>
        <taxon>Chelicerata</taxon>
        <taxon>Arachnida</taxon>
        <taxon>Araneae</taxon>
        <taxon>Araneomorphae</taxon>
        <taxon>Entelegynae</taxon>
        <taxon>Araneoidea</taxon>
        <taxon>Araneidae</taxon>
        <taxon>Araneus</taxon>
    </lineage>
</organism>
<dbReference type="InterPro" id="IPR027417">
    <property type="entry name" value="P-loop_NTPase"/>
</dbReference>
<name>A0A4Y2HWG0_ARAVE</name>
<dbReference type="Proteomes" id="UP000499080">
    <property type="component" value="Unassembled WGS sequence"/>
</dbReference>
<keyword evidence="2" id="KW-1185">Reference proteome</keyword>
<comment type="caution">
    <text evidence="1">The sequence shown here is derived from an EMBL/GenBank/DDBJ whole genome shotgun (WGS) entry which is preliminary data.</text>
</comment>
<sequence length="109" mass="12227">MITVNVNVEDGLVNGAVGILKYVDKTESSVKRIWMLLPEEAIGKEKRREVRHKDNTSWTAIEQVVRTVKPLRSPYSVVRKQFPVVAAEAITIYKSQGGTYEDVAVQLSP</sequence>
<protein>
    <submittedName>
        <fullName evidence="1">Uncharacterized protein</fullName>
    </submittedName>
</protein>
<dbReference type="OrthoDB" id="6512704at2759"/>
<dbReference type="SUPFAM" id="SSF52540">
    <property type="entry name" value="P-loop containing nucleoside triphosphate hydrolases"/>
    <property type="match status" value="1"/>
</dbReference>
<evidence type="ECO:0000313" key="2">
    <source>
        <dbReference type="Proteomes" id="UP000499080"/>
    </source>
</evidence>